<protein>
    <submittedName>
        <fullName evidence="2">Uncharacterized protein</fullName>
    </submittedName>
</protein>
<organism evidence="2">
    <name type="scientific">Solanum chilense</name>
    <name type="common">Tomato</name>
    <name type="synonym">Lycopersicon chilense</name>
    <dbReference type="NCBI Taxonomy" id="4083"/>
    <lineage>
        <taxon>Eukaryota</taxon>
        <taxon>Viridiplantae</taxon>
        <taxon>Streptophyta</taxon>
        <taxon>Embryophyta</taxon>
        <taxon>Tracheophyta</taxon>
        <taxon>Spermatophyta</taxon>
        <taxon>Magnoliopsida</taxon>
        <taxon>eudicotyledons</taxon>
        <taxon>Gunneridae</taxon>
        <taxon>Pentapetalae</taxon>
        <taxon>asterids</taxon>
        <taxon>lamiids</taxon>
        <taxon>Solanales</taxon>
        <taxon>Solanaceae</taxon>
        <taxon>Solanoideae</taxon>
        <taxon>Solaneae</taxon>
        <taxon>Solanum</taxon>
        <taxon>Solanum subgen. Lycopersicon</taxon>
    </lineage>
</organism>
<feature type="region of interest" description="Disordered" evidence="1">
    <location>
        <begin position="1"/>
        <end position="46"/>
    </location>
</feature>
<proteinExistence type="predicted"/>
<accession>A0A6N2AEF7</accession>
<feature type="non-terminal residue" evidence="2">
    <location>
        <position position="1"/>
    </location>
</feature>
<dbReference type="EMBL" id="RXGB01038323">
    <property type="protein sequence ID" value="TMW80822.1"/>
    <property type="molecule type" value="Genomic_DNA"/>
</dbReference>
<evidence type="ECO:0000313" key="2">
    <source>
        <dbReference type="EMBL" id="TMW80822.1"/>
    </source>
</evidence>
<comment type="caution">
    <text evidence="2">The sequence shown here is derived from an EMBL/GenBank/DDBJ whole genome shotgun (WGS) entry which is preliminary data.</text>
</comment>
<name>A0A6N2AEF7_SOLCI</name>
<sequence>AKKCLQRRGEDRPTMKEMSIELEGLRKVTGISSSSQHEQDEKADHYSVPINSYEITPNSVSSCIMHPTYNPS</sequence>
<reference evidence="2" key="1">
    <citation type="submission" date="2019-05" db="EMBL/GenBank/DDBJ databases">
        <title>The de novo reference genome and transcriptome assemblies of the wild tomato species Solanum chilense.</title>
        <authorList>
            <person name="Stam R."/>
            <person name="Nosenko T."/>
            <person name="Hoerger A.C."/>
            <person name="Stephan W."/>
            <person name="Seidel M.A."/>
            <person name="Kuhn J.M.M."/>
            <person name="Haberer G."/>
            <person name="Tellier A."/>
        </authorList>
    </citation>
    <scope>NUCLEOTIDE SEQUENCE</scope>
    <source>
        <tissue evidence="2">Mature leaves</tissue>
    </source>
</reference>
<dbReference type="AlphaFoldDB" id="A0A6N2AEF7"/>
<feature type="compositionally biased region" description="Basic and acidic residues" evidence="1">
    <location>
        <begin position="7"/>
        <end position="26"/>
    </location>
</feature>
<gene>
    <name evidence="2" type="ORF">EJD97_014695</name>
</gene>
<evidence type="ECO:0000256" key="1">
    <source>
        <dbReference type="SAM" id="MobiDB-lite"/>
    </source>
</evidence>